<dbReference type="CDD" id="cd01949">
    <property type="entry name" value="GGDEF"/>
    <property type="match status" value="1"/>
</dbReference>
<dbReference type="Gene3D" id="3.20.20.450">
    <property type="entry name" value="EAL domain"/>
    <property type="match status" value="1"/>
</dbReference>
<dbReference type="NCBIfam" id="TIGR00229">
    <property type="entry name" value="sensory_box"/>
    <property type="match status" value="1"/>
</dbReference>
<keyword evidence="1" id="KW-0812">Transmembrane</keyword>
<dbReference type="SMART" id="SM00052">
    <property type="entry name" value="EAL"/>
    <property type="match status" value="1"/>
</dbReference>
<dbReference type="Pfam" id="PF00672">
    <property type="entry name" value="HAMP"/>
    <property type="match status" value="1"/>
</dbReference>
<dbReference type="InterPro" id="IPR000014">
    <property type="entry name" value="PAS"/>
</dbReference>
<dbReference type="CDD" id="cd01948">
    <property type="entry name" value="EAL"/>
    <property type="match status" value="1"/>
</dbReference>
<dbReference type="Gene3D" id="3.30.450.20">
    <property type="entry name" value="PAS domain"/>
    <property type="match status" value="1"/>
</dbReference>
<dbReference type="PANTHER" id="PTHR44757">
    <property type="entry name" value="DIGUANYLATE CYCLASE DGCP"/>
    <property type="match status" value="1"/>
</dbReference>
<dbReference type="CDD" id="cd00130">
    <property type="entry name" value="PAS"/>
    <property type="match status" value="1"/>
</dbReference>
<dbReference type="NCBIfam" id="TIGR00254">
    <property type="entry name" value="GGDEF"/>
    <property type="match status" value="1"/>
</dbReference>
<organism evidence="5 6">
    <name type="scientific">Pseudoalteromonas piscicida</name>
    <dbReference type="NCBI Taxonomy" id="43662"/>
    <lineage>
        <taxon>Bacteria</taxon>
        <taxon>Pseudomonadati</taxon>
        <taxon>Pseudomonadota</taxon>
        <taxon>Gammaproteobacteria</taxon>
        <taxon>Alteromonadales</taxon>
        <taxon>Pseudoalteromonadaceae</taxon>
        <taxon>Pseudoalteromonas</taxon>
    </lineage>
</organism>
<dbReference type="Pfam" id="PF08448">
    <property type="entry name" value="PAS_4"/>
    <property type="match status" value="1"/>
</dbReference>
<dbReference type="Gene3D" id="6.10.340.10">
    <property type="match status" value="1"/>
</dbReference>
<dbReference type="InterPro" id="IPR043128">
    <property type="entry name" value="Rev_trsase/Diguanyl_cyclase"/>
</dbReference>
<dbReference type="InterPro" id="IPR000160">
    <property type="entry name" value="GGDEF_dom"/>
</dbReference>
<evidence type="ECO:0008006" key="7">
    <source>
        <dbReference type="Google" id="ProtNLM"/>
    </source>
</evidence>
<keyword evidence="6" id="KW-1185">Reference proteome</keyword>
<dbReference type="CDD" id="cd06225">
    <property type="entry name" value="HAMP"/>
    <property type="match status" value="1"/>
</dbReference>
<dbReference type="InterPro" id="IPR003660">
    <property type="entry name" value="HAMP_dom"/>
</dbReference>
<dbReference type="InterPro" id="IPR035919">
    <property type="entry name" value="EAL_sf"/>
</dbReference>
<evidence type="ECO:0000313" key="6">
    <source>
        <dbReference type="Proteomes" id="UP000016521"/>
    </source>
</evidence>
<dbReference type="InterPro" id="IPR001633">
    <property type="entry name" value="EAL_dom"/>
</dbReference>
<dbReference type="SMART" id="SM00267">
    <property type="entry name" value="GGDEF"/>
    <property type="match status" value="1"/>
</dbReference>
<dbReference type="InterPro" id="IPR052155">
    <property type="entry name" value="Biofilm_reg_signaling"/>
</dbReference>
<dbReference type="RefSeq" id="WP_010368794.1">
    <property type="nucleotide sequence ID" value="NZ_CP011924.1"/>
</dbReference>
<feature type="domain" description="EAL" evidence="2">
    <location>
        <begin position="559"/>
        <end position="813"/>
    </location>
</feature>
<dbReference type="SUPFAM" id="SSF55785">
    <property type="entry name" value="PYP-like sensor domain (PAS domain)"/>
    <property type="match status" value="1"/>
</dbReference>
<evidence type="ECO:0000259" key="3">
    <source>
        <dbReference type="PROSITE" id="PS50885"/>
    </source>
</evidence>
<feature type="transmembrane region" description="Helical" evidence="1">
    <location>
        <begin position="181"/>
        <end position="203"/>
    </location>
</feature>
<dbReference type="PROSITE" id="PS50883">
    <property type="entry name" value="EAL"/>
    <property type="match status" value="1"/>
</dbReference>
<dbReference type="Gene3D" id="3.30.70.270">
    <property type="match status" value="1"/>
</dbReference>
<dbReference type="PANTHER" id="PTHR44757:SF2">
    <property type="entry name" value="BIOFILM ARCHITECTURE MAINTENANCE PROTEIN MBAA"/>
    <property type="match status" value="1"/>
</dbReference>
<dbReference type="Proteomes" id="UP000016521">
    <property type="component" value="Chromosome I"/>
</dbReference>
<feature type="domain" description="HAMP" evidence="3">
    <location>
        <begin position="201"/>
        <end position="253"/>
    </location>
</feature>
<keyword evidence="1" id="KW-0472">Membrane</keyword>
<protein>
    <recommendedName>
        <fullName evidence="7">EAL domain-containing protein</fullName>
    </recommendedName>
</protein>
<dbReference type="SMART" id="SM00304">
    <property type="entry name" value="HAMP"/>
    <property type="match status" value="1"/>
</dbReference>
<dbReference type="InterPro" id="IPR029787">
    <property type="entry name" value="Nucleotide_cyclase"/>
</dbReference>
<dbReference type="SUPFAM" id="SSF158472">
    <property type="entry name" value="HAMP domain-like"/>
    <property type="match status" value="1"/>
</dbReference>
<gene>
    <name evidence="5" type="ORF">PPIS_a4150</name>
</gene>
<proteinExistence type="predicted"/>
<dbReference type="Pfam" id="PF00990">
    <property type="entry name" value="GGDEF"/>
    <property type="match status" value="1"/>
</dbReference>
<feature type="domain" description="GGDEF" evidence="4">
    <location>
        <begin position="417"/>
        <end position="550"/>
    </location>
</feature>
<keyword evidence="1" id="KW-1133">Transmembrane helix</keyword>
<dbReference type="InterPro" id="IPR035965">
    <property type="entry name" value="PAS-like_dom_sf"/>
</dbReference>
<feature type="transmembrane region" description="Helical" evidence="1">
    <location>
        <begin position="14"/>
        <end position="35"/>
    </location>
</feature>
<evidence type="ECO:0000259" key="2">
    <source>
        <dbReference type="PROSITE" id="PS50883"/>
    </source>
</evidence>
<dbReference type="InterPro" id="IPR013656">
    <property type="entry name" value="PAS_4"/>
</dbReference>
<dbReference type="SUPFAM" id="SSF141868">
    <property type="entry name" value="EAL domain-like"/>
    <property type="match status" value="1"/>
</dbReference>
<dbReference type="Pfam" id="PF00563">
    <property type="entry name" value="EAL"/>
    <property type="match status" value="1"/>
</dbReference>
<dbReference type="EMBL" id="CP011924">
    <property type="protein sequence ID" value="ATD08819.1"/>
    <property type="molecule type" value="Genomic_DNA"/>
</dbReference>
<accession>A0ABM6NIU5</accession>
<evidence type="ECO:0000259" key="4">
    <source>
        <dbReference type="PROSITE" id="PS50887"/>
    </source>
</evidence>
<name>A0ABM6NIU5_PSEO7</name>
<dbReference type="PROSITE" id="PS50887">
    <property type="entry name" value="GGDEF"/>
    <property type="match status" value="1"/>
</dbReference>
<evidence type="ECO:0000256" key="1">
    <source>
        <dbReference type="SAM" id="Phobius"/>
    </source>
</evidence>
<dbReference type="PROSITE" id="PS50885">
    <property type="entry name" value="HAMP"/>
    <property type="match status" value="1"/>
</dbReference>
<evidence type="ECO:0000313" key="5">
    <source>
        <dbReference type="EMBL" id="ATD08819.1"/>
    </source>
</evidence>
<reference evidence="5 6" key="1">
    <citation type="submission" date="2015-06" db="EMBL/GenBank/DDBJ databases">
        <authorList>
            <person name="Xie B.-B."/>
            <person name="Rong J.-C."/>
            <person name="Qin Q.-L."/>
            <person name="Zhang Y.-Z."/>
        </authorList>
    </citation>
    <scope>NUCLEOTIDE SEQUENCE [LARGE SCALE GENOMIC DNA]</scope>
    <source>
        <strain evidence="5 6">JCM 20779</strain>
    </source>
</reference>
<sequence>MSNQVISINLKQTLTWGTVLCGLVISSLIISISYVSQRDMLLESYETKLRQNLTHLGKHLFTEFVEGNNNQVSLTLEDYYSDSKYKALFLIQGETLINETQHSAIGLQVFNQVISQAQATATLRTLDLTVTFDPNQQHFLAAIPISPKVPVAESADVVRLIAIYDVSTVFLSLKQQLITKASILAVFLILIIIALLSFTHYFIHKPIKRLIQVGDALSTKSLSSRADIVGHGELGVLAKQFNVMAQTLEKNWQQQLQSTQELQRRHALINSVFEALPDIFFIINTDGTILECHTGKSDDLYMSPEQFINKKMAEVLPSHAAKQFSQAIKSANQRHQLTQIEYPLTIADQAKLFEARLSPIPGTDQLVIAVRDITEKKRQEEVILHHAFYDSLTDLPNRFLAMERLAQQLFDAERNDELAVVFFIDLDDFKRINDSLGHETGDQILIASGERLKQSLREQDTVSRLSGDEFIVLMGGFKHTADITSVADMLIKLFHHPIIVDDKDFNISVSIGVAIYPLDANSPQELLSCADTAMYNAKSNGRNNYCLFNQKMSQQLSRRIEIEEALRVALNENELEVFYQPQFYIEDSDVFGAEALLRWHSKTLGNVSPAEFIPVAEQSGLIIDIGLFVLSTAINQAHQWQQHLDSDIRIAINLSPRQFKDPNLLKQIELLVKDIPIANRSIELEITEGVLISGQAQVKQTLTQLHQLGFKLSLDDFGTGYSSLNYLRHYPFDLLKIDRSFISDMLATHESKALVKTIIAMAHNLSMKVVAEGVETLEQLRLLQQLECDFGQGYLISKPLSAAQFETFYHTKIEPVKRSS</sequence>
<dbReference type="SUPFAM" id="SSF55073">
    <property type="entry name" value="Nucleotide cyclase"/>
    <property type="match status" value="1"/>
</dbReference>